<gene>
    <name evidence="1" type="ORF">JQU52_09785</name>
</gene>
<accession>A0A892ZEU7</accession>
<name>A0A892ZEU7_9NEIS</name>
<dbReference type="Proteomes" id="UP000653156">
    <property type="component" value="Chromosome"/>
</dbReference>
<dbReference type="AlphaFoldDB" id="A0A892ZEU7"/>
<evidence type="ECO:0008006" key="3">
    <source>
        <dbReference type="Google" id="ProtNLM"/>
    </source>
</evidence>
<dbReference type="KEGG" id="ptes:JQU52_09785"/>
<proteinExistence type="predicted"/>
<evidence type="ECO:0000313" key="2">
    <source>
        <dbReference type="Proteomes" id="UP000653156"/>
    </source>
</evidence>
<dbReference type="RefSeq" id="WP_230338303.1">
    <property type="nucleotide sequence ID" value="NZ_CP069798.1"/>
</dbReference>
<organism evidence="1 2">
    <name type="scientific">Paralysiella testudinis</name>
    <dbReference type="NCBI Taxonomy" id="2809020"/>
    <lineage>
        <taxon>Bacteria</taxon>
        <taxon>Pseudomonadati</taxon>
        <taxon>Pseudomonadota</taxon>
        <taxon>Betaproteobacteria</taxon>
        <taxon>Neisseriales</taxon>
        <taxon>Neisseriaceae</taxon>
        <taxon>Paralysiella</taxon>
    </lineage>
</organism>
<reference evidence="1" key="1">
    <citation type="submission" date="2021-02" db="EMBL/GenBank/DDBJ databases">
        <title>Neisseriaceae sp. 26B isolated from the cloaca of a Common Toad-headed Turtle (Mesoclemmys nasuta).</title>
        <authorList>
            <person name="Spergser J."/>
            <person name="Busse H.-J."/>
        </authorList>
    </citation>
    <scope>NUCLEOTIDE SEQUENCE</scope>
    <source>
        <strain evidence="1">26B</strain>
    </source>
</reference>
<sequence length="218" mass="23609">MKPIKWLALTGMAALLAACGSKQEASKSNFEKAINDFAGQERVCLPLGVGMDAEQGIDAMASGMLGDKQIRIPLKNTQGSRINKEALKQMEVLVDADLYTQGEDITQAVGLGGASIPVAVFNRTEKGDNQVLPSPHGPLLCLGTQKVADVVLFTEPTAANGVTISKVVYQAELVPEKWVKKLLKNSDKELAERVEAPQRQSVTLVLTNQGWRDLRELR</sequence>
<dbReference type="PROSITE" id="PS51257">
    <property type="entry name" value="PROKAR_LIPOPROTEIN"/>
    <property type="match status" value="1"/>
</dbReference>
<dbReference type="EMBL" id="CP069798">
    <property type="protein sequence ID" value="QRQ81018.1"/>
    <property type="molecule type" value="Genomic_DNA"/>
</dbReference>
<keyword evidence="2" id="KW-1185">Reference proteome</keyword>
<evidence type="ECO:0000313" key="1">
    <source>
        <dbReference type="EMBL" id="QRQ81018.1"/>
    </source>
</evidence>
<protein>
    <recommendedName>
        <fullName evidence="3">Lipoprotein</fullName>
    </recommendedName>
</protein>